<gene>
    <name evidence="3" type="ORF">DERP_007906</name>
</gene>
<feature type="compositionally biased region" description="Basic residues" evidence="1">
    <location>
        <begin position="268"/>
        <end position="278"/>
    </location>
</feature>
<dbReference type="InterPro" id="IPR002557">
    <property type="entry name" value="Chitin-bd_dom"/>
</dbReference>
<dbReference type="InterPro" id="IPR036508">
    <property type="entry name" value="Chitin-bd_dom_sf"/>
</dbReference>
<keyword evidence="4" id="KW-1185">Reference proteome</keyword>
<feature type="region of interest" description="Disordered" evidence="1">
    <location>
        <begin position="302"/>
        <end position="331"/>
    </location>
</feature>
<evidence type="ECO:0000313" key="4">
    <source>
        <dbReference type="Proteomes" id="UP000887458"/>
    </source>
</evidence>
<protein>
    <recommendedName>
        <fullName evidence="2">Chitin-binding type-2 domain-containing protein</fullName>
    </recommendedName>
</protein>
<dbReference type="EMBL" id="NJHN03000121">
    <property type="protein sequence ID" value="KAH9413430.1"/>
    <property type="molecule type" value="Genomic_DNA"/>
</dbReference>
<feature type="compositionally biased region" description="Polar residues" evidence="1">
    <location>
        <begin position="223"/>
        <end position="240"/>
    </location>
</feature>
<reference evidence="3 4" key="1">
    <citation type="journal article" date="2018" name="J. Allergy Clin. Immunol.">
        <title>High-quality assembly of Dermatophagoides pteronyssinus genome and transcriptome reveals a wide range of novel allergens.</title>
        <authorList>
            <person name="Liu X.Y."/>
            <person name="Yang K.Y."/>
            <person name="Wang M.Q."/>
            <person name="Kwok J.S."/>
            <person name="Zeng X."/>
            <person name="Yang Z."/>
            <person name="Xiao X.J."/>
            <person name="Lau C.P."/>
            <person name="Li Y."/>
            <person name="Huang Z.M."/>
            <person name="Ba J.G."/>
            <person name="Yim A.K."/>
            <person name="Ouyang C.Y."/>
            <person name="Ngai S.M."/>
            <person name="Chan T.F."/>
            <person name="Leung E.L."/>
            <person name="Liu L."/>
            <person name="Liu Z.G."/>
            <person name="Tsui S.K."/>
        </authorList>
    </citation>
    <scope>NUCLEOTIDE SEQUENCE [LARGE SCALE GENOMIC DNA]</scope>
    <source>
        <strain evidence="3">Derp</strain>
    </source>
</reference>
<sequence length="426" mass="48206">MINLNFFFFLSNLEPISLNSIEQANAAFRCQSDGYFADVAYGCQFYHVCENANNPFDKPHTFSCVNGTVFNQMSFTCTRLDDSIPCEKSPTYFYLNKPYRTSSKSPEPTSKYSQILKNYTPLSSNIETSTNRPLLLDIIDQPQQPQPPIGTRKTHLPFTPATFSQIYIENQKQSKLESSIPSTYLRLVEQRQQKQQQQQRKPTLKAFNHVNEQLISLTPPPSSLNKSIDHYSTTGSSNHHGSILSPTSSPTPLTKYEQLIAQSLAKNHQNHNGRRSKSTKQIAPNHYVTIESPINILDTTQQEISRSSSLNGKDSSTGRTILDDDDDQQQQQPVKISFVTDNNNNNNNQGNLKNHRLLSSTTIANNNNDNNEQNQQSTSFVDYGTTNYKVVKQIKGKNLLIDPSLENDPERDNIIAQVLEMLSKYN</sequence>
<feature type="region of interest" description="Disordered" evidence="1">
    <location>
        <begin position="266"/>
        <end position="286"/>
    </location>
</feature>
<dbReference type="Gene3D" id="2.170.140.10">
    <property type="entry name" value="Chitin binding domain"/>
    <property type="match status" value="1"/>
</dbReference>
<feature type="region of interest" description="Disordered" evidence="1">
    <location>
        <begin position="215"/>
        <end position="252"/>
    </location>
</feature>
<dbReference type="SUPFAM" id="SSF57625">
    <property type="entry name" value="Invertebrate chitin-binding proteins"/>
    <property type="match status" value="1"/>
</dbReference>
<feature type="compositionally biased region" description="Polar residues" evidence="1">
    <location>
        <begin position="302"/>
        <end position="319"/>
    </location>
</feature>
<accession>A0ABQ8ITN3</accession>
<dbReference type="Proteomes" id="UP000887458">
    <property type="component" value="Unassembled WGS sequence"/>
</dbReference>
<comment type="caution">
    <text evidence="3">The sequence shown here is derived from an EMBL/GenBank/DDBJ whole genome shotgun (WGS) entry which is preliminary data.</text>
</comment>
<organism evidence="3 4">
    <name type="scientific">Dermatophagoides pteronyssinus</name>
    <name type="common">European house dust mite</name>
    <dbReference type="NCBI Taxonomy" id="6956"/>
    <lineage>
        <taxon>Eukaryota</taxon>
        <taxon>Metazoa</taxon>
        <taxon>Ecdysozoa</taxon>
        <taxon>Arthropoda</taxon>
        <taxon>Chelicerata</taxon>
        <taxon>Arachnida</taxon>
        <taxon>Acari</taxon>
        <taxon>Acariformes</taxon>
        <taxon>Sarcoptiformes</taxon>
        <taxon>Astigmata</taxon>
        <taxon>Psoroptidia</taxon>
        <taxon>Analgoidea</taxon>
        <taxon>Pyroglyphidae</taxon>
        <taxon>Dermatophagoidinae</taxon>
        <taxon>Dermatophagoides</taxon>
    </lineage>
</organism>
<proteinExistence type="predicted"/>
<feature type="domain" description="Chitin-binding type-2" evidence="2">
    <location>
        <begin position="27"/>
        <end position="88"/>
    </location>
</feature>
<evidence type="ECO:0000259" key="2">
    <source>
        <dbReference type="PROSITE" id="PS50940"/>
    </source>
</evidence>
<dbReference type="SMART" id="SM00494">
    <property type="entry name" value="ChtBD2"/>
    <property type="match status" value="1"/>
</dbReference>
<evidence type="ECO:0000256" key="1">
    <source>
        <dbReference type="SAM" id="MobiDB-lite"/>
    </source>
</evidence>
<reference evidence="3 4" key="2">
    <citation type="journal article" date="2022" name="Mol. Biol. Evol.">
        <title>Comparative Genomics Reveals Insights into the Divergent Evolution of Astigmatic Mites and Household Pest Adaptations.</title>
        <authorList>
            <person name="Xiong Q."/>
            <person name="Wan A.T."/>
            <person name="Liu X."/>
            <person name="Fung C.S."/>
            <person name="Xiao X."/>
            <person name="Malainual N."/>
            <person name="Hou J."/>
            <person name="Wang L."/>
            <person name="Wang M."/>
            <person name="Yang K.Y."/>
            <person name="Cui Y."/>
            <person name="Leung E.L."/>
            <person name="Nong W."/>
            <person name="Shin S.K."/>
            <person name="Au S.W."/>
            <person name="Jeong K.Y."/>
            <person name="Chew F.T."/>
            <person name="Hui J.H."/>
            <person name="Leung T.F."/>
            <person name="Tungtrongchitr A."/>
            <person name="Zhong N."/>
            <person name="Liu Z."/>
            <person name="Tsui S.K."/>
        </authorList>
    </citation>
    <scope>NUCLEOTIDE SEQUENCE [LARGE SCALE GENOMIC DNA]</scope>
    <source>
        <strain evidence="3">Derp</strain>
    </source>
</reference>
<dbReference type="Pfam" id="PF01607">
    <property type="entry name" value="CBM_14"/>
    <property type="match status" value="1"/>
</dbReference>
<evidence type="ECO:0000313" key="3">
    <source>
        <dbReference type="EMBL" id="KAH9413430.1"/>
    </source>
</evidence>
<name>A0ABQ8ITN3_DERPT</name>
<dbReference type="PROSITE" id="PS50940">
    <property type="entry name" value="CHIT_BIND_II"/>
    <property type="match status" value="1"/>
</dbReference>